<dbReference type="EMBL" id="ANJX01000430">
    <property type="protein sequence ID" value="EPC49946.1"/>
    <property type="molecule type" value="Genomic_DNA"/>
</dbReference>
<dbReference type="AlphaFoldDB" id="A0A8E0M7H8"/>
<dbReference type="InterPro" id="IPR036390">
    <property type="entry name" value="WH_DNA-bd_sf"/>
</dbReference>
<keyword evidence="2" id="KW-0238">DNA-binding</keyword>
<keyword evidence="3" id="KW-0804">Transcription</keyword>
<dbReference type="InterPro" id="IPR011663">
    <property type="entry name" value="UTRA"/>
</dbReference>
<dbReference type="CDD" id="cd07377">
    <property type="entry name" value="WHTH_GntR"/>
    <property type="match status" value="1"/>
</dbReference>
<dbReference type="SUPFAM" id="SSF46785">
    <property type="entry name" value="Winged helix' DNA-binding domain"/>
    <property type="match status" value="1"/>
</dbReference>
<comment type="caution">
    <text evidence="5">The sequence shown here is derived from an EMBL/GenBank/DDBJ whole genome shotgun (WGS) entry which is preliminary data.</text>
</comment>
<evidence type="ECO:0000313" key="6">
    <source>
        <dbReference type="Proteomes" id="UP000014249"/>
    </source>
</evidence>
<evidence type="ECO:0000256" key="3">
    <source>
        <dbReference type="ARBA" id="ARBA00023163"/>
    </source>
</evidence>
<dbReference type="PRINTS" id="PR00035">
    <property type="entry name" value="HTHGNTR"/>
</dbReference>
<dbReference type="Pfam" id="PF07702">
    <property type="entry name" value="UTRA"/>
    <property type="match status" value="1"/>
</dbReference>
<protein>
    <submittedName>
        <fullName evidence="5">GntR family transcriptional regulator</fullName>
    </submittedName>
</protein>
<dbReference type="PROSITE" id="PS50949">
    <property type="entry name" value="HTH_GNTR"/>
    <property type="match status" value="1"/>
</dbReference>
<dbReference type="SMART" id="SM00866">
    <property type="entry name" value="UTRA"/>
    <property type="match status" value="1"/>
</dbReference>
<name>A0A8E0M7H8_LACPA</name>
<reference evidence="5 6" key="1">
    <citation type="journal article" date="2013" name="PLoS ONE">
        <title>Lactobacillus paracasei comparative genomics: towards species pan-genome definition and exploitation of diversity.</title>
        <authorList>
            <person name="Smokvina T."/>
            <person name="Wels M."/>
            <person name="Polka J."/>
            <person name="Chervaux C."/>
            <person name="Brisse S."/>
            <person name="Boekhorst J."/>
            <person name="van Hylckama Vlieg J.E."/>
            <person name="Siezen R.J."/>
        </authorList>
    </citation>
    <scope>NUCLEOTIDE SEQUENCE [LARGE SCALE GENOMIC DNA]</scope>
    <source>
        <strain evidence="5 6">CNCM I-4270</strain>
    </source>
</reference>
<dbReference type="GO" id="GO:0045892">
    <property type="term" value="P:negative regulation of DNA-templated transcription"/>
    <property type="evidence" value="ECO:0007669"/>
    <property type="project" value="TreeGrafter"/>
</dbReference>
<dbReference type="InterPro" id="IPR028978">
    <property type="entry name" value="Chorismate_lyase_/UTRA_dom_sf"/>
</dbReference>
<dbReference type="InterPro" id="IPR000524">
    <property type="entry name" value="Tscrpt_reg_HTH_GntR"/>
</dbReference>
<evidence type="ECO:0000259" key="4">
    <source>
        <dbReference type="PROSITE" id="PS50949"/>
    </source>
</evidence>
<dbReference type="GO" id="GO:0003677">
    <property type="term" value="F:DNA binding"/>
    <property type="evidence" value="ECO:0007669"/>
    <property type="project" value="UniProtKB-KW"/>
</dbReference>
<dbReference type="InterPro" id="IPR036388">
    <property type="entry name" value="WH-like_DNA-bd_sf"/>
</dbReference>
<dbReference type="Proteomes" id="UP000014249">
    <property type="component" value="Unassembled WGS sequence"/>
</dbReference>
<dbReference type="SMART" id="SM00345">
    <property type="entry name" value="HTH_GNTR"/>
    <property type="match status" value="1"/>
</dbReference>
<dbReference type="PANTHER" id="PTHR44846:SF1">
    <property type="entry name" value="MANNOSYL-D-GLYCERATE TRANSPORT_METABOLISM SYSTEM REPRESSOR MNGR-RELATED"/>
    <property type="match status" value="1"/>
</dbReference>
<proteinExistence type="predicted"/>
<feature type="domain" description="HTH gntR-type" evidence="4">
    <location>
        <begin position="8"/>
        <end position="76"/>
    </location>
</feature>
<organism evidence="5 6">
    <name type="scientific">Lacticaseibacillus paracasei subsp. paracasei CNCM I-4270</name>
    <dbReference type="NCBI Taxonomy" id="1256202"/>
    <lineage>
        <taxon>Bacteria</taxon>
        <taxon>Bacillati</taxon>
        <taxon>Bacillota</taxon>
        <taxon>Bacilli</taxon>
        <taxon>Lactobacillales</taxon>
        <taxon>Lactobacillaceae</taxon>
        <taxon>Lacticaseibacillus</taxon>
    </lineage>
</organism>
<dbReference type="Gene3D" id="1.10.10.10">
    <property type="entry name" value="Winged helix-like DNA-binding domain superfamily/Winged helix DNA-binding domain"/>
    <property type="match status" value="1"/>
</dbReference>
<sequence>MPDRNDSEPLYRQVYAHILEDLVSGVYKEGDLLPSEPQLQSIYSTSRITVRQAVSLLQEQGYVKKASGIGTIVVSTKRALQLDKIISFKEENRDKETNSKQISFSVHSPSPLIAGQLRIGKNVPVYDHERIRFVDGKPIGIQRVYVPEGLIILDEQLVSGPDFSLYETFQKKDIIVTDAIEEIEARNADERTANLLHLKKGAAILFLSRITFDQNRRPVEVAEIVYRADRYRYKVHLNNKDESDY</sequence>
<evidence type="ECO:0000256" key="1">
    <source>
        <dbReference type="ARBA" id="ARBA00023015"/>
    </source>
</evidence>
<evidence type="ECO:0000313" key="5">
    <source>
        <dbReference type="EMBL" id="EPC49946.1"/>
    </source>
</evidence>
<accession>A0A8E0M7H8</accession>
<gene>
    <name evidence="5" type="ORF">Lpp77_15952</name>
</gene>
<dbReference type="Gene3D" id="3.40.1410.10">
    <property type="entry name" value="Chorismate lyase-like"/>
    <property type="match status" value="1"/>
</dbReference>
<dbReference type="InterPro" id="IPR050679">
    <property type="entry name" value="Bact_HTH_transcr_reg"/>
</dbReference>
<keyword evidence="1" id="KW-0805">Transcription regulation</keyword>
<evidence type="ECO:0000256" key="2">
    <source>
        <dbReference type="ARBA" id="ARBA00023125"/>
    </source>
</evidence>
<dbReference type="PANTHER" id="PTHR44846">
    <property type="entry name" value="MANNOSYL-D-GLYCERATE TRANSPORT/METABOLISM SYSTEM REPRESSOR MNGR-RELATED"/>
    <property type="match status" value="1"/>
</dbReference>
<dbReference type="SUPFAM" id="SSF64288">
    <property type="entry name" value="Chorismate lyase-like"/>
    <property type="match status" value="1"/>
</dbReference>
<dbReference type="Pfam" id="PF00392">
    <property type="entry name" value="GntR"/>
    <property type="match status" value="1"/>
</dbReference>
<dbReference type="GO" id="GO:0003700">
    <property type="term" value="F:DNA-binding transcription factor activity"/>
    <property type="evidence" value="ECO:0007669"/>
    <property type="project" value="InterPro"/>
</dbReference>